<dbReference type="Gene3D" id="3.40.50.150">
    <property type="entry name" value="Vaccinia Virus protein VP39"/>
    <property type="match status" value="1"/>
</dbReference>
<evidence type="ECO:0000313" key="2">
    <source>
        <dbReference type="EMBL" id="WOC50963.1"/>
    </source>
</evidence>
<gene>
    <name evidence="2" type="ORF">BPO_0316</name>
</gene>
<proteinExistence type="predicted"/>
<dbReference type="InterPro" id="IPR029063">
    <property type="entry name" value="SAM-dependent_MTases_sf"/>
</dbReference>
<dbReference type="Pfam" id="PF20473">
    <property type="entry name" value="MmeI_Mtase"/>
    <property type="match status" value="1"/>
</dbReference>
<dbReference type="KEGG" id="bpor:BPO_0316"/>
<protein>
    <recommendedName>
        <fullName evidence="1">MmeI-like DNA-methyltransferase domain-containing protein</fullName>
    </recommendedName>
</protein>
<keyword evidence="3" id="KW-1185">Reference proteome</keyword>
<dbReference type="AlphaFoldDB" id="A0AAU0EZC6"/>
<sequence length="210" mass="24087">MQQVKSKQRVADHGEVFTNEREVNAMLDLVWENFITVDKKISATYLEPACGSGNFLVAILERKLALVKKHYGQTRVSFEQKLIEAVSSLYGVELLEDNAHECRERLYALILKYYPKKYQEIHTFPQMEGGLRYILSQNIICGNALDYTTSDGNPIIFTHWAMGEAGMVTRNFFDFREISNVKDGMQSLFGELQQDNPPPDTHYLELVPKS</sequence>
<evidence type="ECO:0000313" key="3">
    <source>
        <dbReference type="Proteomes" id="UP001432059"/>
    </source>
</evidence>
<organism evidence="2 3">
    <name type="scientific">Bergeyella porcorum</name>
    <dbReference type="NCBI Taxonomy" id="1735111"/>
    <lineage>
        <taxon>Bacteria</taxon>
        <taxon>Pseudomonadati</taxon>
        <taxon>Bacteroidota</taxon>
        <taxon>Flavobacteriia</taxon>
        <taxon>Flavobacteriales</taxon>
        <taxon>Weeksellaceae</taxon>
        <taxon>Bergeyella</taxon>
    </lineage>
</organism>
<evidence type="ECO:0000259" key="1">
    <source>
        <dbReference type="Pfam" id="PF20473"/>
    </source>
</evidence>
<dbReference type="RefSeq" id="WP_327984652.1">
    <property type="nucleotide sequence ID" value="NZ_CP136426.1"/>
</dbReference>
<dbReference type="Proteomes" id="UP001432059">
    <property type="component" value="Chromosome"/>
</dbReference>
<name>A0AAU0EZC6_9FLAO</name>
<accession>A0AAU0EZC6</accession>
<dbReference type="SUPFAM" id="SSF53335">
    <property type="entry name" value="S-adenosyl-L-methionine-dependent methyltransferases"/>
    <property type="match status" value="1"/>
</dbReference>
<dbReference type="EMBL" id="CP136426">
    <property type="protein sequence ID" value="WOC50963.1"/>
    <property type="molecule type" value="Genomic_DNA"/>
</dbReference>
<reference evidence="2" key="1">
    <citation type="submission" date="2023-10" db="EMBL/GenBank/DDBJ databases">
        <title>Characterization and whole genome sequencing of a novel strain of Bergeyella porcorum QD2021 isolated from pig.</title>
        <authorList>
            <person name="Liu G."/>
            <person name="Chen C."/>
            <person name="Han X."/>
        </authorList>
    </citation>
    <scope>NUCLEOTIDE SEQUENCE</scope>
    <source>
        <strain evidence="2">QD2021</strain>
    </source>
</reference>
<feature type="domain" description="MmeI-like DNA-methyltransferase" evidence="1">
    <location>
        <begin position="42"/>
        <end position="147"/>
    </location>
</feature>
<dbReference type="InterPro" id="IPR046816">
    <property type="entry name" value="MmeI_Mtase"/>
</dbReference>